<dbReference type="KEGG" id="vg:14515320"/>
<gene>
    <name evidence="1" type="ORF">phiTE_125</name>
</gene>
<name>K9L4Z9_9CAUD</name>
<dbReference type="GeneID" id="14515320"/>
<dbReference type="Proteomes" id="UP000010999">
    <property type="component" value="Segment"/>
</dbReference>
<sequence>MEVYEQFSHKGFCFGRPSILPCPPAQVSAGDTYIVGTGMYAWEGRQWNCLGSISGPQGTFVKMMDAYTLTYNGVGVTLWSEHHITELFLNLDMDDLAIFETTYPEDYKAFESLWTDLRAKQLAKDELNEWRDKYAKDIRGDNS</sequence>
<evidence type="ECO:0000313" key="1">
    <source>
        <dbReference type="EMBL" id="AEZ66291.1"/>
    </source>
</evidence>
<reference evidence="2" key="1">
    <citation type="submission" date="2011-11" db="EMBL/GenBank/DDBJ databases">
        <title>Escape from toxin-antitoxin mediated abortive infection can occur by recombination within a generalized transducing phage of Pectobacterium atrosepticum.</title>
        <authorList>
            <person name="Blower T.R."/>
            <person name="Evans T.J."/>
            <person name="Przybilski R."/>
            <person name="Fineran P.C."/>
            <person name="Salmond G.P.C."/>
        </authorList>
    </citation>
    <scope>NUCLEOTIDE SEQUENCE [LARGE SCALE GENOMIC DNA]</scope>
</reference>
<keyword evidence="2" id="KW-1185">Reference proteome</keyword>
<protein>
    <submittedName>
        <fullName evidence="1">Uncharacterized protein</fullName>
    </submittedName>
</protein>
<proteinExistence type="predicted"/>
<accession>K9L4Z9</accession>
<dbReference type="OrthoDB" id="34011at10239"/>
<evidence type="ECO:0000313" key="2">
    <source>
        <dbReference type="Proteomes" id="UP000010999"/>
    </source>
</evidence>
<dbReference type="EMBL" id="JQ015307">
    <property type="protein sequence ID" value="AEZ66291.1"/>
    <property type="molecule type" value="Genomic_DNA"/>
</dbReference>
<organism evidence="1 2">
    <name type="scientific">Pectobacterium phage phiTE</name>
    <dbReference type="NCBI Taxonomy" id="1116482"/>
    <lineage>
        <taxon>Viruses</taxon>
        <taxon>Duplodnaviria</taxon>
        <taxon>Heunggongvirae</taxon>
        <taxon>Uroviricota</taxon>
        <taxon>Caudoviricetes</taxon>
        <taxon>Vequintavirinae</taxon>
        <taxon>Certrevirus</taxon>
        <taxon>Certrevirus phiTE</taxon>
    </lineage>
</organism>
<dbReference type="RefSeq" id="YP_007392587.1">
    <property type="nucleotide sequence ID" value="NC_020201.1"/>
</dbReference>
<reference evidence="1 2" key="2">
    <citation type="journal article" date="2012" name="PLoS Genet.">
        <title>Viral evasion of a bacterial suicide system by RNA-based molecular mimicry enables infectious altruism.</title>
        <authorList>
            <person name="Blower T.R."/>
            <person name="Evans T.J."/>
            <person name="Przybilski R."/>
            <person name="Fineran P.C."/>
            <person name="Salmond G.P."/>
        </authorList>
    </citation>
    <scope>NUCLEOTIDE SEQUENCE [LARGE SCALE GENOMIC DNA]</scope>
</reference>